<dbReference type="InterPro" id="IPR054414">
    <property type="entry name" value="Ccdc124/Oxs1_C"/>
</dbReference>
<reference evidence="8 9" key="1">
    <citation type="journal article" date="2011" name="Proc. Natl. Acad. Sci. U.S.A.">
        <title>Niche of harmful alga Aureococcus anophagefferens revealed through ecogenomics.</title>
        <authorList>
            <person name="Gobler C.J."/>
            <person name="Berry D.L."/>
            <person name="Dyhrman S.T."/>
            <person name="Wilhelm S.W."/>
            <person name="Salamov A."/>
            <person name="Lobanov A.V."/>
            <person name="Zhang Y."/>
            <person name="Collier J.L."/>
            <person name="Wurch L.L."/>
            <person name="Kustka A.B."/>
            <person name="Dill B.D."/>
            <person name="Shah M."/>
            <person name="VerBerkmoes N.C."/>
            <person name="Kuo A."/>
            <person name="Terry A."/>
            <person name="Pangilinan J."/>
            <person name="Lindquist E.A."/>
            <person name="Lucas S."/>
            <person name="Paulsen I.T."/>
            <person name="Hattenrath-Lehmann T.K."/>
            <person name="Talmage S.C."/>
            <person name="Walker E.A."/>
            <person name="Koch F."/>
            <person name="Burson A.M."/>
            <person name="Marcoval M.A."/>
            <person name="Tang Y.Z."/>
            <person name="Lecleir G.R."/>
            <person name="Coyne K.J."/>
            <person name="Berg G.M."/>
            <person name="Bertrand E.M."/>
            <person name="Saito M.A."/>
            <person name="Gladyshev V.N."/>
            <person name="Grigoriev I.V."/>
        </authorList>
    </citation>
    <scope>NUCLEOTIDE SEQUENCE [LARGE SCALE GENOMIC DNA]</scope>
    <source>
        <strain evidence="9">CCMP 1984</strain>
    </source>
</reference>
<dbReference type="Proteomes" id="UP000002729">
    <property type="component" value="Unassembled WGS sequence"/>
</dbReference>
<evidence type="ECO:0000256" key="6">
    <source>
        <dbReference type="SAM" id="SignalP"/>
    </source>
</evidence>
<evidence type="ECO:0000313" key="8">
    <source>
        <dbReference type="EMBL" id="EGB12945.1"/>
    </source>
</evidence>
<dbReference type="SUPFAM" id="SSF51905">
    <property type="entry name" value="FAD/NAD(P)-binding domain"/>
    <property type="match status" value="1"/>
</dbReference>
<dbReference type="SUPFAM" id="SSF82153">
    <property type="entry name" value="FAS1 domain"/>
    <property type="match status" value="1"/>
</dbReference>
<keyword evidence="9" id="KW-1185">Reference proteome</keyword>
<feature type="chain" id="PRO_5003264179" description="FAS1 domain-containing protein" evidence="6">
    <location>
        <begin position="25"/>
        <end position="891"/>
    </location>
</feature>
<organism evidence="9">
    <name type="scientific">Aureococcus anophagefferens</name>
    <name type="common">Harmful bloom alga</name>
    <dbReference type="NCBI Taxonomy" id="44056"/>
    <lineage>
        <taxon>Eukaryota</taxon>
        <taxon>Sar</taxon>
        <taxon>Stramenopiles</taxon>
        <taxon>Ochrophyta</taxon>
        <taxon>Pelagophyceae</taxon>
        <taxon>Pelagomonadales</taxon>
        <taxon>Pelagomonadaceae</taxon>
        <taxon>Aureococcus</taxon>
    </lineage>
</organism>
<dbReference type="InterPro" id="IPR002938">
    <property type="entry name" value="FAD-bd"/>
</dbReference>
<dbReference type="OrthoDB" id="76412at2759"/>
<protein>
    <recommendedName>
        <fullName evidence="7">FAS1 domain-containing protein</fullName>
    </recommendedName>
</protein>
<dbReference type="PANTHER" id="PTHR46972:SF1">
    <property type="entry name" value="FAD DEPENDENT OXIDOREDUCTASE DOMAIN-CONTAINING PROTEIN"/>
    <property type="match status" value="1"/>
</dbReference>
<gene>
    <name evidence="8" type="ORF">AURANDRAFT_70603</name>
</gene>
<feature type="compositionally biased region" description="Basic and acidic residues" evidence="5">
    <location>
        <begin position="804"/>
        <end position="817"/>
    </location>
</feature>
<evidence type="ECO:0000313" key="9">
    <source>
        <dbReference type="Proteomes" id="UP000002729"/>
    </source>
</evidence>
<dbReference type="eggNOG" id="KOG2614">
    <property type="taxonomic scope" value="Eukaryota"/>
</dbReference>
<keyword evidence="2" id="KW-0274">FAD</keyword>
<dbReference type="Pfam" id="PF01494">
    <property type="entry name" value="FAD_binding_3"/>
    <property type="match status" value="1"/>
</dbReference>
<keyword evidence="3" id="KW-0560">Oxidoreductase</keyword>
<dbReference type="PANTHER" id="PTHR46972">
    <property type="entry name" value="MONOOXYGENASE ASQM-RELATED"/>
    <property type="match status" value="1"/>
</dbReference>
<dbReference type="Pfam" id="PF02469">
    <property type="entry name" value="Fasciclin"/>
    <property type="match status" value="1"/>
</dbReference>
<keyword evidence="4" id="KW-0503">Monooxygenase</keyword>
<dbReference type="Pfam" id="PF06244">
    <property type="entry name" value="Ccdc124"/>
    <property type="match status" value="1"/>
</dbReference>
<name>F0XWK5_AURAN</name>
<dbReference type="EMBL" id="GL833120">
    <property type="protein sequence ID" value="EGB12945.1"/>
    <property type="molecule type" value="Genomic_DNA"/>
</dbReference>
<feature type="domain" description="FAS1" evidence="7">
    <location>
        <begin position="31"/>
        <end position="174"/>
    </location>
</feature>
<dbReference type="GeneID" id="20227833"/>
<keyword evidence="1" id="KW-0285">Flavoprotein</keyword>
<dbReference type="KEGG" id="aaf:AURANDRAFT_70603"/>
<dbReference type="PRINTS" id="PR00420">
    <property type="entry name" value="RNGMNOXGNASE"/>
</dbReference>
<evidence type="ECO:0000256" key="3">
    <source>
        <dbReference type="ARBA" id="ARBA00023002"/>
    </source>
</evidence>
<dbReference type="GO" id="GO:0071949">
    <property type="term" value="F:FAD binding"/>
    <property type="evidence" value="ECO:0007669"/>
    <property type="project" value="InterPro"/>
</dbReference>
<dbReference type="AlphaFoldDB" id="F0XWK5"/>
<dbReference type="InterPro" id="IPR036188">
    <property type="entry name" value="FAD/NAD-bd_sf"/>
</dbReference>
<evidence type="ECO:0000256" key="4">
    <source>
        <dbReference type="ARBA" id="ARBA00023033"/>
    </source>
</evidence>
<evidence type="ECO:0000256" key="5">
    <source>
        <dbReference type="SAM" id="MobiDB-lite"/>
    </source>
</evidence>
<dbReference type="GO" id="GO:0004497">
    <property type="term" value="F:monooxygenase activity"/>
    <property type="evidence" value="ECO:0007669"/>
    <property type="project" value="UniProtKB-KW"/>
</dbReference>
<evidence type="ECO:0000259" key="7">
    <source>
        <dbReference type="PROSITE" id="PS50213"/>
    </source>
</evidence>
<evidence type="ECO:0000256" key="2">
    <source>
        <dbReference type="ARBA" id="ARBA00022827"/>
    </source>
</evidence>
<dbReference type="eggNOG" id="KOG3223">
    <property type="taxonomic scope" value="Eukaryota"/>
</dbReference>
<keyword evidence="6" id="KW-0732">Signal</keyword>
<evidence type="ECO:0000256" key="1">
    <source>
        <dbReference type="ARBA" id="ARBA00022630"/>
    </source>
</evidence>
<accession>F0XWK5</accession>
<dbReference type="Gene3D" id="3.50.50.60">
    <property type="entry name" value="FAD/NAD(P)-binding domain"/>
    <property type="match status" value="1"/>
</dbReference>
<feature type="region of interest" description="Disordered" evidence="5">
    <location>
        <begin position="804"/>
        <end position="823"/>
    </location>
</feature>
<dbReference type="RefSeq" id="XP_009032562.1">
    <property type="nucleotide sequence ID" value="XM_009034314.1"/>
</dbReference>
<dbReference type="Gene3D" id="2.30.180.10">
    <property type="entry name" value="FAS1 domain"/>
    <property type="match status" value="1"/>
</dbReference>
<dbReference type="InParanoid" id="F0XWK5"/>
<dbReference type="InterPro" id="IPR036378">
    <property type="entry name" value="FAS1_dom_sf"/>
</dbReference>
<sequence>MPQRLLVAALLAAAAAFRPPQSTARRPTLLRDTLGVEGHLNGGFGSFSALVFQNEELWKSLDDAVGYTVLAPNDGAFAALEDKVVQQLKDPRNGEVVMQLGAYHVIREPVTADALFESGGVVTAGGEVSVGRSTTGGLFGFGGQEDGGVLIGGAKLLNTVEIGNCLVHEMDGLCNPKALFRFLDSAIDGLLVYDQHQQLPGKDETGDTMSAFASYRVCSACDGEGDVAAVISQRQAKRLAHKRQTTPPRAVCAACDGRGVVPGPLPPLADASPKVAVVGGGLAGAAVALALRQRGVAVVVFEADASRDARPQGYAFTLQQGSSALRSLGVAVRGASPTRHASFDCRGRPLGTYAPARAGGGRSSRRAANVVCPRRRVRDAVADALPDGVVRYGHRFLGFGEGGTLRFEAGDRGPFDVVVGADGVHSAVRALAAPEAKTSYLGYVVALGLAPAAAAPPELRGATWQVVDGERARVYSMPFDGDESASTDGSCERAPGATARVMWQCSWREPDEAKARASAKAPGAAVVAAARSSTPSWPPLVCDLFAATDPADVVAYAIRDADAATYAGPPGVVFVGDAAHAMSPFKGQGANQALLDALALARALYRVPELRGERAPPRDRASVAAAIAHAIAAFADDRAAAVAPKLALSRANAHLTHSPAALAVEAANAKKAKAQAEKDAVKAAANERAEAANWAVGSNSRGAAKAMKDAEKDAAKADKDAARRAALAEEEAETAGVKKPKKVKKKGADVSDLLLAGLKGGEKKKKAPPAAGAQKDEAFALRAAQKAAADKVAASKGIVMDGDKDLMRSNDNRKSADDGAGASGMDNALSMLGVADKVAESKNVKVLYNAFVEKTMPVLKEENPGLKLSQLKDRVFTLWQKSPENPKNQAP</sequence>
<dbReference type="InterPro" id="IPR000782">
    <property type="entry name" value="FAS1_domain"/>
</dbReference>
<dbReference type="PROSITE" id="PS50213">
    <property type="entry name" value="FAS1"/>
    <property type="match status" value="1"/>
</dbReference>
<proteinExistence type="predicted"/>
<feature type="signal peptide" evidence="6">
    <location>
        <begin position="1"/>
        <end position="24"/>
    </location>
</feature>